<evidence type="ECO:0000256" key="1">
    <source>
        <dbReference type="SAM" id="Phobius"/>
    </source>
</evidence>
<accession>A0A3B0ACP0</accession>
<name>A0A3B0ACP0_9ACTN</name>
<organism evidence="2 3">
    <name type="scientific">Micromonospora costi</name>
    <dbReference type="NCBI Taxonomy" id="1530042"/>
    <lineage>
        <taxon>Bacteria</taxon>
        <taxon>Bacillati</taxon>
        <taxon>Actinomycetota</taxon>
        <taxon>Actinomycetes</taxon>
        <taxon>Micromonosporales</taxon>
        <taxon>Micromonosporaceae</taxon>
        <taxon>Micromonospora</taxon>
    </lineage>
</organism>
<dbReference type="RefSeq" id="WP_120778556.1">
    <property type="nucleotide sequence ID" value="NZ_JBHLUP010000009.1"/>
</dbReference>
<dbReference type="AlphaFoldDB" id="A0A3B0ACP0"/>
<keyword evidence="1" id="KW-0472">Membrane</keyword>
<protein>
    <submittedName>
        <fullName evidence="2">Uncharacterized protein</fullName>
    </submittedName>
</protein>
<gene>
    <name evidence="2" type="ORF">D7193_07490</name>
</gene>
<comment type="caution">
    <text evidence="2">The sequence shown here is derived from an EMBL/GenBank/DDBJ whole genome shotgun (WGS) entry which is preliminary data.</text>
</comment>
<feature type="transmembrane region" description="Helical" evidence="1">
    <location>
        <begin position="36"/>
        <end position="54"/>
    </location>
</feature>
<sequence length="80" mass="8594">MGYRRRDTRPRVALWMLVALGDAVLLLASIGIPALIALLSVVAVTVAGVGAWRVSRRAPLVREDALPARVAVPVGNRRRA</sequence>
<keyword evidence="1" id="KW-0812">Transmembrane</keyword>
<keyword evidence="3" id="KW-1185">Reference proteome</keyword>
<keyword evidence="1" id="KW-1133">Transmembrane helix</keyword>
<evidence type="ECO:0000313" key="2">
    <source>
        <dbReference type="EMBL" id="RKN58388.1"/>
    </source>
</evidence>
<feature type="transmembrane region" description="Helical" evidence="1">
    <location>
        <begin position="12"/>
        <end position="30"/>
    </location>
</feature>
<proteinExistence type="predicted"/>
<dbReference type="EMBL" id="RBAN01000001">
    <property type="protein sequence ID" value="RKN58388.1"/>
    <property type="molecule type" value="Genomic_DNA"/>
</dbReference>
<reference evidence="2 3" key="1">
    <citation type="journal article" date="2015" name="Int. J. Syst. Evol. Microbiol.">
        <title>Micromonospora costi sp. nov., isolated from a leaf of Costus speciosus.</title>
        <authorList>
            <person name="Thawai C."/>
        </authorList>
    </citation>
    <scope>NUCLEOTIDE SEQUENCE [LARGE SCALE GENOMIC DNA]</scope>
    <source>
        <strain evidence="2 3">CS1-12</strain>
    </source>
</reference>
<dbReference type="Proteomes" id="UP000279968">
    <property type="component" value="Unassembled WGS sequence"/>
</dbReference>
<evidence type="ECO:0000313" key="3">
    <source>
        <dbReference type="Proteomes" id="UP000279968"/>
    </source>
</evidence>